<comment type="catalytic activity">
    <reaction evidence="3">
        <text>uridine + phosphate = alpha-D-ribose 1-phosphate + uracil</text>
        <dbReference type="Rhea" id="RHEA:24388"/>
        <dbReference type="ChEBI" id="CHEBI:16704"/>
        <dbReference type="ChEBI" id="CHEBI:17568"/>
        <dbReference type="ChEBI" id="CHEBI:43474"/>
        <dbReference type="ChEBI" id="CHEBI:57720"/>
        <dbReference type="EC" id="2.4.2.3"/>
    </reaction>
</comment>
<dbReference type="KEGG" id="crs:FQB35_12370"/>
<dbReference type="Gene3D" id="3.40.50.1580">
    <property type="entry name" value="Nucleoside phosphorylase domain"/>
    <property type="match status" value="1"/>
</dbReference>
<dbReference type="GO" id="GO:0009116">
    <property type="term" value="P:nucleoside metabolic process"/>
    <property type="evidence" value="ECO:0007669"/>
    <property type="project" value="InterPro"/>
</dbReference>
<dbReference type="GO" id="GO:0004850">
    <property type="term" value="F:uridine phosphorylase activity"/>
    <property type="evidence" value="ECO:0007669"/>
    <property type="project" value="UniProtKB-EC"/>
</dbReference>
<protein>
    <recommendedName>
        <fullName evidence="2">Uridine phosphorylase</fullName>
        <ecNumber evidence="1">2.4.2.3</ecNumber>
    </recommendedName>
</protein>
<dbReference type="CDD" id="cd17767">
    <property type="entry name" value="UP_EcUdp-like"/>
    <property type="match status" value="1"/>
</dbReference>
<organism evidence="5 6">
    <name type="scientific">Crassaminicella thermophila</name>
    <dbReference type="NCBI Taxonomy" id="2599308"/>
    <lineage>
        <taxon>Bacteria</taxon>
        <taxon>Bacillati</taxon>
        <taxon>Bacillota</taxon>
        <taxon>Clostridia</taxon>
        <taxon>Eubacteriales</taxon>
        <taxon>Clostridiaceae</taxon>
        <taxon>Crassaminicella</taxon>
    </lineage>
</organism>
<accession>A0A5C0SIL4</accession>
<dbReference type="InterPro" id="IPR000845">
    <property type="entry name" value="Nucleoside_phosphorylase_d"/>
</dbReference>
<evidence type="ECO:0000313" key="5">
    <source>
        <dbReference type="EMBL" id="QEK13048.1"/>
    </source>
</evidence>
<dbReference type="GO" id="GO:0005829">
    <property type="term" value="C:cytosol"/>
    <property type="evidence" value="ECO:0007669"/>
    <property type="project" value="TreeGrafter"/>
</dbReference>
<gene>
    <name evidence="5" type="ORF">FQB35_12370</name>
</gene>
<dbReference type="InterPro" id="IPR035994">
    <property type="entry name" value="Nucleoside_phosphorylase_sf"/>
</dbReference>
<dbReference type="EC" id="2.4.2.3" evidence="1"/>
<evidence type="ECO:0000313" key="6">
    <source>
        <dbReference type="Proteomes" id="UP000324646"/>
    </source>
</evidence>
<evidence type="ECO:0000256" key="1">
    <source>
        <dbReference type="ARBA" id="ARBA00011888"/>
    </source>
</evidence>
<evidence type="ECO:0000256" key="3">
    <source>
        <dbReference type="ARBA" id="ARBA00048447"/>
    </source>
</evidence>
<dbReference type="EMBL" id="CP042243">
    <property type="protein sequence ID" value="QEK13048.1"/>
    <property type="molecule type" value="Genomic_DNA"/>
</dbReference>
<dbReference type="Proteomes" id="UP000324646">
    <property type="component" value="Chromosome"/>
</dbReference>
<evidence type="ECO:0000259" key="4">
    <source>
        <dbReference type="Pfam" id="PF01048"/>
    </source>
</evidence>
<dbReference type="SUPFAM" id="SSF53167">
    <property type="entry name" value="Purine and uridine phosphorylases"/>
    <property type="match status" value="1"/>
</dbReference>
<dbReference type="PANTHER" id="PTHR43691:SF11">
    <property type="entry name" value="FI09636P-RELATED"/>
    <property type="match status" value="1"/>
</dbReference>
<name>A0A5C0SIL4_CRATE</name>
<reference evidence="5 6" key="1">
    <citation type="submission" date="2019-07" db="EMBL/GenBank/DDBJ databases">
        <title>Complete genome of Crassaminicella thermophila SY095.</title>
        <authorList>
            <person name="Li X."/>
        </authorList>
    </citation>
    <scope>NUCLEOTIDE SEQUENCE [LARGE SCALE GENOMIC DNA]</scope>
    <source>
        <strain evidence="5 6">SY095</strain>
    </source>
</reference>
<dbReference type="OrthoDB" id="9772602at2"/>
<dbReference type="PANTHER" id="PTHR43691">
    <property type="entry name" value="URIDINE PHOSPHORYLASE"/>
    <property type="match status" value="1"/>
</dbReference>
<dbReference type="AlphaFoldDB" id="A0A5C0SIL4"/>
<dbReference type="Pfam" id="PF01048">
    <property type="entry name" value="PNP_UDP_1"/>
    <property type="match status" value="1"/>
</dbReference>
<feature type="domain" description="Nucleoside phosphorylase" evidence="4">
    <location>
        <begin position="16"/>
        <end position="199"/>
    </location>
</feature>
<dbReference type="RefSeq" id="WP_148810185.1">
    <property type="nucleotide sequence ID" value="NZ_CP042243.1"/>
</dbReference>
<sequence length="249" mass="27970">MKQPHILCTENDVAEYVILPGDPERVLRVAAYLDKWREIGYSREFRTITGKYKGMPVTVTSTGIGGASTVIALEELIACGAKYFIRIGSAGAVKESIEIGDLIIPTAAVREDGASKMYISENFPAVADLELTNTIINTCRKLKYPYFSGIIRSHDAFYIDDEQDRMRFWNKKNILASDMETAALFTISQLRGVHAASILNNVVKFQGALKESIEEYVETDNIAKEGEKREIILALESFYRFYKEQGKCL</sequence>
<proteinExistence type="predicted"/>
<keyword evidence="6" id="KW-1185">Reference proteome</keyword>
<evidence type="ECO:0000256" key="2">
    <source>
        <dbReference type="ARBA" id="ARBA00021980"/>
    </source>
</evidence>